<name>A0A380FDZ7_STAGA</name>
<gene>
    <name evidence="1" type="primary">hemY_1</name>
    <name evidence="1" type="ORF">NCTC12195_01086</name>
</gene>
<keyword evidence="1" id="KW-0560">Oxidoreductase</keyword>
<dbReference type="PANTHER" id="PTHR42923">
    <property type="entry name" value="PROTOPORPHYRINOGEN OXIDASE"/>
    <property type="match status" value="1"/>
</dbReference>
<evidence type="ECO:0000313" key="1">
    <source>
        <dbReference type="EMBL" id="SUM31651.1"/>
    </source>
</evidence>
<proteinExistence type="predicted"/>
<sequence length="93" mass="10067">MKDVIIIGGGLAGLSAAWRLKNHDILLLESENRVGGRVMSERRGNYWMNWGGHVYAGKGSATDELLKSVGVKALPVPGKLSAMHLNGKTIIKR</sequence>
<reference evidence="1 2" key="1">
    <citation type="submission" date="2018-06" db="EMBL/GenBank/DDBJ databases">
        <authorList>
            <consortium name="Pathogen Informatics"/>
            <person name="Doyle S."/>
        </authorList>
    </citation>
    <scope>NUCLEOTIDE SEQUENCE [LARGE SCALE GENOMIC DNA]</scope>
    <source>
        <strain evidence="1 2">NCTC12195</strain>
    </source>
</reference>
<evidence type="ECO:0000313" key="2">
    <source>
        <dbReference type="Proteomes" id="UP000255277"/>
    </source>
</evidence>
<dbReference type="InterPro" id="IPR036188">
    <property type="entry name" value="FAD/NAD-bd_sf"/>
</dbReference>
<dbReference type="Proteomes" id="UP000255277">
    <property type="component" value="Unassembled WGS sequence"/>
</dbReference>
<dbReference type="EC" id="1.3.3.4" evidence="1"/>
<dbReference type="InterPro" id="IPR050464">
    <property type="entry name" value="Zeta_carotene_desat/Oxidored"/>
</dbReference>
<accession>A0A380FDZ7</accession>
<dbReference type="AlphaFoldDB" id="A0A380FDZ7"/>
<dbReference type="EMBL" id="UHDK01000001">
    <property type="protein sequence ID" value="SUM31651.1"/>
    <property type="molecule type" value="Genomic_DNA"/>
</dbReference>
<dbReference type="Pfam" id="PF13450">
    <property type="entry name" value="NAD_binding_8"/>
    <property type="match status" value="1"/>
</dbReference>
<dbReference type="PANTHER" id="PTHR42923:SF3">
    <property type="entry name" value="PROTOPORPHYRINOGEN OXIDASE"/>
    <property type="match status" value="1"/>
</dbReference>
<dbReference type="GO" id="GO:0004729">
    <property type="term" value="F:oxygen-dependent protoporphyrinogen oxidase activity"/>
    <property type="evidence" value="ECO:0007669"/>
    <property type="project" value="UniProtKB-EC"/>
</dbReference>
<organism evidence="1 2">
    <name type="scientific">Staphylococcus gallinarum</name>
    <dbReference type="NCBI Taxonomy" id="1293"/>
    <lineage>
        <taxon>Bacteria</taxon>
        <taxon>Bacillati</taxon>
        <taxon>Bacillota</taxon>
        <taxon>Bacilli</taxon>
        <taxon>Bacillales</taxon>
        <taxon>Staphylococcaceae</taxon>
        <taxon>Staphylococcus</taxon>
    </lineage>
</organism>
<dbReference type="Gene3D" id="3.50.50.60">
    <property type="entry name" value="FAD/NAD(P)-binding domain"/>
    <property type="match status" value="1"/>
</dbReference>
<dbReference type="SUPFAM" id="SSF51905">
    <property type="entry name" value="FAD/NAD(P)-binding domain"/>
    <property type="match status" value="1"/>
</dbReference>
<protein>
    <submittedName>
        <fullName evidence="1">Protoporphyrinogen IX oxidase, aerobic</fullName>
        <ecNumber evidence="1">1.3.3.4</ecNumber>
    </submittedName>
</protein>